<evidence type="ECO:0000256" key="1">
    <source>
        <dbReference type="SAM" id="Phobius"/>
    </source>
</evidence>
<feature type="transmembrane region" description="Helical" evidence="1">
    <location>
        <begin position="126"/>
        <end position="143"/>
    </location>
</feature>
<keyword evidence="1" id="KW-1133">Transmembrane helix</keyword>
<dbReference type="PANTHER" id="PTHR40407:SF1">
    <property type="entry name" value="HEPARAN-ALPHA-GLUCOSAMINIDE N-ACETYLTRANSFERASE CATALYTIC DOMAIN-CONTAINING PROTEIN"/>
    <property type="match status" value="1"/>
</dbReference>
<keyword evidence="1" id="KW-0472">Membrane</keyword>
<feature type="transmembrane region" description="Helical" evidence="1">
    <location>
        <begin position="228"/>
        <end position="246"/>
    </location>
</feature>
<feature type="transmembrane region" description="Helical" evidence="1">
    <location>
        <begin position="198"/>
        <end position="216"/>
    </location>
</feature>
<feature type="transmembrane region" description="Helical" evidence="1">
    <location>
        <begin position="306"/>
        <end position="328"/>
    </location>
</feature>
<dbReference type="PANTHER" id="PTHR40407">
    <property type="entry name" value="MEMBRANE PROTEIN-LIKE PROTEIN"/>
    <property type="match status" value="1"/>
</dbReference>
<feature type="domain" description="Heparan-alpha-glucosaminide N-acetyltransferase catalytic" evidence="2">
    <location>
        <begin position="13"/>
        <end position="233"/>
    </location>
</feature>
<accession>A0A0S3AJ84</accession>
<sequence>MTISFDNSNSTQRIAAIDWLRGIVMILMALDHASWYFNTNRIFADSILLYEPGVQFASDQFFTRWITHICAPTFIFLAGASIAISNFQQRQQGINEAVIERELLLRGAFITLIDLCLFSLVSGKPIFQVLYAIGISMMLMAPLQRLGIRMALLLSLLIIFGSELLLMILWQPGSEIPFWLAITFAPVFGEAYTVLYPALPWLGIMLLGWVFGQWFIATPFDLRTVARLLMTIGWFMLTLFVIIRGLDGYGNMFMHLEGNTLIQWLHVSKYPPSLTYTLLELGLMAIILALLMRLESMKRTINPNGPLLVFGQTALFFYLTHFCVLTVLKLLFERGSLEQTYAITLAALIILYPVCRVYRSLKYRYRQSLLRFL</sequence>
<feature type="transmembrane region" description="Helical" evidence="1">
    <location>
        <begin position="150"/>
        <end position="170"/>
    </location>
</feature>
<evidence type="ECO:0000313" key="5">
    <source>
        <dbReference type="Proteomes" id="UP000181998"/>
    </source>
</evidence>
<dbReference type="KEGG" id="nur:ATY38_08085"/>
<dbReference type="AlphaFoldDB" id="A0A0S3AJ84"/>
<proteinExistence type="predicted"/>
<evidence type="ECO:0000313" key="3">
    <source>
        <dbReference type="EMBL" id="SDU06672.1"/>
    </source>
</evidence>
<dbReference type="InterPro" id="IPR012429">
    <property type="entry name" value="HGSNAT_cat"/>
</dbReference>
<reference evidence="4 5" key="1">
    <citation type="submission" date="2016-10" db="EMBL/GenBank/DDBJ databases">
        <authorList>
            <person name="de Groot N.N."/>
        </authorList>
    </citation>
    <scope>NUCLEOTIDE SEQUENCE [LARGE SCALE GENOMIC DNA]</scope>
    <source>
        <strain evidence="3">Nm10</strain>
        <strain evidence="4 5">Nm9</strain>
    </source>
</reference>
<name>A0A0S3AJ84_9PROT</name>
<reference evidence="6" key="2">
    <citation type="submission" date="2016-10" db="EMBL/GenBank/DDBJ databases">
        <authorList>
            <person name="Varghese N."/>
            <person name="Submissions S."/>
        </authorList>
    </citation>
    <scope>NUCLEOTIDE SEQUENCE [LARGE SCALE GENOMIC DNA]</scope>
    <source>
        <strain evidence="6">Nm10</strain>
    </source>
</reference>
<dbReference type="Proteomes" id="UP000182882">
    <property type="component" value="Unassembled WGS sequence"/>
</dbReference>
<evidence type="ECO:0000259" key="2">
    <source>
        <dbReference type="Pfam" id="PF07786"/>
    </source>
</evidence>
<protein>
    <submittedName>
        <fullName evidence="4">Uncharacterized membrane protein</fullName>
    </submittedName>
</protein>
<gene>
    <name evidence="3" type="ORF">SAMN05216406_12129</name>
    <name evidence="4" type="ORF">SAMN05421510_10356</name>
</gene>
<feature type="transmembrane region" description="Helical" evidence="1">
    <location>
        <begin position="340"/>
        <end position="358"/>
    </location>
</feature>
<feature type="transmembrane region" description="Helical" evidence="1">
    <location>
        <begin position="274"/>
        <end position="294"/>
    </location>
</feature>
<feature type="transmembrane region" description="Helical" evidence="1">
    <location>
        <begin position="103"/>
        <end position="120"/>
    </location>
</feature>
<keyword evidence="6" id="KW-1185">Reference proteome</keyword>
<evidence type="ECO:0000313" key="4">
    <source>
        <dbReference type="EMBL" id="SEQ29597.1"/>
    </source>
</evidence>
<evidence type="ECO:0000313" key="6">
    <source>
        <dbReference type="Proteomes" id="UP000182882"/>
    </source>
</evidence>
<dbReference type="Proteomes" id="UP000181998">
    <property type="component" value="Unassembled WGS sequence"/>
</dbReference>
<dbReference type="STRING" id="44577.ATY38_08085"/>
<dbReference type="RefSeq" id="WP_062558857.1">
    <property type="nucleotide sequence ID" value="NZ_CP013341.1"/>
</dbReference>
<dbReference type="EMBL" id="FNLN01000021">
    <property type="protein sequence ID" value="SDU06672.1"/>
    <property type="molecule type" value="Genomic_DNA"/>
</dbReference>
<keyword evidence="1" id="KW-0812">Transmembrane</keyword>
<feature type="transmembrane region" description="Helical" evidence="1">
    <location>
        <begin position="65"/>
        <end position="83"/>
    </location>
</feature>
<organism evidence="4 5">
    <name type="scientific">Nitrosomonas ureae</name>
    <dbReference type="NCBI Taxonomy" id="44577"/>
    <lineage>
        <taxon>Bacteria</taxon>
        <taxon>Pseudomonadati</taxon>
        <taxon>Pseudomonadota</taxon>
        <taxon>Betaproteobacteria</taxon>
        <taxon>Nitrosomonadales</taxon>
        <taxon>Nitrosomonadaceae</taxon>
        <taxon>Nitrosomonas</taxon>
    </lineage>
</organism>
<dbReference type="Pfam" id="PF07786">
    <property type="entry name" value="HGSNAT_cat"/>
    <property type="match status" value="1"/>
</dbReference>
<dbReference type="EMBL" id="FOFX01000035">
    <property type="protein sequence ID" value="SEQ29597.1"/>
    <property type="molecule type" value="Genomic_DNA"/>
</dbReference>
<dbReference type="OrthoDB" id="508112at2"/>